<organism evidence="2 5">
    <name type="scientific">Saccharopolyspora kobensis</name>
    <dbReference type="NCBI Taxonomy" id="146035"/>
    <lineage>
        <taxon>Bacteria</taxon>
        <taxon>Bacillati</taxon>
        <taxon>Actinomycetota</taxon>
        <taxon>Actinomycetes</taxon>
        <taxon>Pseudonocardiales</taxon>
        <taxon>Pseudonocardiaceae</taxon>
        <taxon>Saccharopolyspora</taxon>
    </lineage>
</organism>
<keyword evidence="1" id="KW-0812">Transmembrane</keyword>
<gene>
    <name evidence="2" type="ORF">SAMN02982929_03980</name>
    <name evidence="3" type="ORF">SAMN05216506_102575</name>
</gene>
<feature type="transmembrane region" description="Helical" evidence="1">
    <location>
        <begin position="54"/>
        <end position="72"/>
    </location>
</feature>
<sequence>MAANCRCWCGECAYRTPWLTEPGSAGRLARHYAEQHPDVEPGGRTEYRENEREGAGCVAALAILFLLLLILATCQHQAGA</sequence>
<accession>A0A1I1PNH1</accession>
<dbReference type="EMBL" id="FOME01000002">
    <property type="protein sequence ID" value="SFD11361.1"/>
    <property type="molecule type" value="Genomic_DNA"/>
</dbReference>
<protein>
    <submittedName>
        <fullName evidence="2">Uncharacterized protein</fullName>
    </submittedName>
</protein>
<evidence type="ECO:0000313" key="3">
    <source>
        <dbReference type="EMBL" id="SFD11361.1"/>
    </source>
</evidence>
<proteinExistence type="predicted"/>
<dbReference type="AlphaFoldDB" id="A0A1H6D6D9"/>
<evidence type="ECO:0000313" key="5">
    <source>
        <dbReference type="Proteomes" id="UP000236729"/>
    </source>
</evidence>
<evidence type="ECO:0000313" key="4">
    <source>
        <dbReference type="Proteomes" id="UP000199690"/>
    </source>
</evidence>
<dbReference type="RefSeq" id="WP_093349797.1">
    <property type="nucleotide sequence ID" value="NZ_FNVB01000005.1"/>
</dbReference>
<dbReference type="Proteomes" id="UP000236729">
    <property type="component" value="Unassembled WGS sequence"/>
</dbReference>
<dbReference type="Proteomes" id="UP000199690">
    <property type="component" value="Unassembled WGS sequence"/>
</dbReference>
<keyword evidence="1" id="KW-0472">Membrane</keyword>
<name>A0A1H6D6D9_9PSEU</name>
<evidence type="ECO:0000313" key="2">
    <source>
        <dbReference type="EMBL" id="SEG80275.1"/>
    </source>
</evidence>
<accession>A0A1H6D6D9</accession>
<reference evidence="2" key="1">
    <citation type="submission" date="2016-10" db="EMBL/GenBank/DDBJ databases">
        <authorList>
            <person name="de Groot N.N."/>
        </authorList>
    </citation>
    <scope>NUCLEOTIDE SEQUENCE [LARGE SCALE GENOMIC DNA]</scope>
    <source>
        <strain evidence="2">ATCC 20501</strain>
    </source>
</reference>
<reference evidence="4 5" key="2">
    <citation type="submission" date="2016-10" db="EMBL/GenBank/DDBJ databases">
        <authorList>
            <person name="Varghese N."/>
            <person name="Submissions S."/>
        </authorList>
    </citation>
    <scope>NUCLEOTIDE SEQUENCE [LARGE SCALE GENOMIC DNA]</scope>
    <source>
        <strain evidence="5">ATCC 20501</strain>
        <strain evidence="3 4">CGMCC 4.3529</strain>
    </source>
</reference>
<dbReference type="EMBL" id="FNVB01000005">
    <property type="protein sequence ID" value="SEG80275.1"/>
    <property type="molecule type" value="Genomic_DNA"/>
</dbReference>
<keyword evidence="4" id="KW-1185">Reference proteome</keyword>
<keyword evidence="1" id="KW-1133">Transmembrane helix</keyword>
<evidence type="ECO:0000256" key="1">
    <source>
        <dbReference type="SAM" id="Phobius"/>
    </source>
</evidence>